<organism evidence="2 3">
    <name type="scientific">Microdochium trichocladiopsis</name>
    <dbReference type="NCBI Taxonomy" id="1682393"/>
    <lineage>
        <taxon>Eukaryota</taxon>
        <taxon>Fungi</taxon>
        <taxon>Dikarya</taxon>
        <taxon>Ascomycota</taxon>
        <taxon>Pezizomycotina</taxon>
        <taxon>Sordariomycetes</taxon>
        <taxon>Xylariomycetidae</taxon>
        <taxon>Xylariales</taxon>
        <taxon>Microdochiaceae</taxon>
        <taxon>Microdochium</taxon>
    </lineage>
</organism>
<gene>
    <name evidence="2" type="ORF">B0I36DRAFT_320996</name>
</gene>
<evidence type="ECO:0000256" key="1">
    <source>
        <dbReference type="SAM" id="MobiDB-lite"/>
    </source>
</evidence>
<keyword evidence="3" id="KW-1185">Reference proteome</keyword>
<sequence>MHFIRDTQTHARTQHDAIDTRPRRLQNARAHQAAPPLPKPAHRIVSAMHCTAAG</sequence>
<dbReference type="GeneID" id="70183174"/>
<reference evidence="2" key="1">
    <citation type="journal article" date="2021" name="Nat. Commun.">
        <title>Genetic determinants of endophytism in the Arabidopsis root mycobiome.</title>
        <authorList>
            <person name="Mesny F."/>
            <person name="Miyauchi S."/>
            <person name="Thiergart T."/>
            <person name="Pickel B."/>
            <person name="Atanasova L."/>
            <person name="Karlsson M."/>
            <person name="Huettel B."/>
            <person name="Barry K.W."/>
            <person name="Haridas S."/>
            <person name="Chen C."/>
            <person name="Bauer D."/>
            <person name="Andreopoulos W."/>
            <person name="Pangilinan J."/>
            <person name="LaButti K."/>
            <person name="Riley R."/>
            <person name="Lipzen A."/>
            <person name="Clum A."/>
            <person name="Drula E."/>
            <person name="Henrissat B."/>
            <person name="Kohler A."/>
            <person name="Grigoriev I.V."/>
            <person name="Martin F.M."/>
            <person name="Hacquard S."/>
        </authorList>
    </citation>
    <scope>NUCLEOTIDE SEQUENCE</scope>
    <source>
        <strain evidence="2">MPI-CAGE-CH-0230</strain>
    </source>
</reference>
<feature type="compositionally biased region" description="Basic and acidic residues" evidence="1">
    <location>
        <begin position="1"/>
        <end position="22"/>
    </location>
</feature>
<proteinExistence type="predicted"/>
<dbReference type="AlphaFoldDB" id="A0A9P8YBM3"/>
<protein>
    <submittedName>
        <fullName evidence="2">Uncharacterized protein</fullName>
    </submittedName>
</protein>
<dbReference type="Proteomes" id="UP000756346">
    <property type="component" value="Unassembled WGS sequence"/>
</dbReference>
<name>A0A9P8YBM3_9PEZI</name>
<dbReference type="RefSeq" id="XP_046014049.1">
    <property type="nucleotide sequence ID" value="XM_046153628.1"/>
</dbReference>
<dbReference type="EMBL" id="JAGTJQ010000004">
    <property type="protein sequence ID" value="KAH7033217.1"/>
    <property type="molecule type" value="Genomic_DNA"/>
</dbReference>
<evidence type="ECO:0000313" key="3">
    <source>
        <dbReference type="Proteomes" id="UP000756346"/>
    </source>
</evidence>
<feature type="region of interest" description="Disordered" evidence="1">
    <location>
        <begin position="1"/>
        <end position="41"/>
    </location>
</feature>
<evidence type="ECO:0000313" key="2">
    <source>
        <dbReference type="EMBL" id="KAH7033217.1"/>
    </source>
</evidence>
<accession>A0A9P8YBM3</accession>
<comment type="caution">
    <text evidence="2">The sequence shown here is derived from an EMBL/GenBank/DDBJ whole genome shotgun (WGS) entry which is preliminary data.</text>
</comment>